<name>A0A1R3IFB6_9ROSI</name>
<gene>
    <name evidence="1" type="ORF">COLO4_23689</name>
</gene>
<organism evidence="1 2">
    <name type="scientific">Corchorus olitorius</name>
    <dbReference type="NCBI Taxonomy" id="93759"/>
    <lineage>
        <taxon>Eukaryota</taxon>
        <taxon>Viridiplantae</taxon>
        <taxon>Streptophyta</taxon>
        <taxon>Embryophyta</taxon>
        <taxon>Tracheophyta</taxon>
        <taxon>Spermatophyta</taxon>
        <taxon>Magnoliopsida</taxon>
        <taxon>eudicotyledons</taxon>
        <taxon>Gunneridae</taxon>
        <taxon>Pentapetalae</taxon>
        <taxon>rosids</taxon>
        <taxon>malvids</taxon>
        <taxon>Malvales</taxon>
        <taxon>Malvaceae</taxon>
        <taxon>Grewioideae</taxon>
        <taxon>Apeibeae</taxon>
        <taxon>Corchorus</taxon>
    </lineage>
</organism>
<comment type="caution">
    <text evidence="1">The sequence shown here is derived from an EMBL/GenBank/DDBJ whole genome shotgun (WGS) entry which is preliminary data.</text>
</comment>
<reference evidence="2" key="1">
    <citation type="submission" date="2013-09" db="EMBL/GenBank/DDBJ databases">
        <title>Corchorus olitorius genome sequencing.</title>
        <authorList>
            <person name="Alam M."/>
            <person name="Haque M.S."/>
            <person name="Islam M.S."/>
            <person name="Emdad E.M."/>
            <person name="Islam M.M."/>
            <person name="Ahmed B."/>
            <person name="Halim A."/>
            <person name="Hossen Q.M.M."/>
            <person name="Hossain M.Z."/>
            <person name="Ahmed R."/>
            <person name="Khan M.M."/>
            <person name="Islam R."/>
            <person name="Rashid M.M."/>
            <person name="Khan S.A."/>
            <person name="Rahman M.S."/>
            <person name="Alam M."/>
            <person name="Yahiya A.S."/>
            <person name="Khan M.S."/>
            <person name="Azam M.S."/>
            <person name="Haque T."/>
            <person name="Lashkar M.Z.H."/>
            <person name="Akhand A.I."/>
            <person name="Morshed G."/>
            <person name="Roy S."/>
            <person name="Uddin K.S."/>
            <person name="Rabeya T."/>
            <person name="Hossain A.S."/>
            <person name="Chowdhury A."/>
            <person name="Snigdha A.R."/>
            <person name="Mortoza M.S."/>
            <person name="Matin S.A."/>
            <person name="Hoque S.M.E."/>
            <person name="Islam M.K."/>
            <person name="Roy D.K."/>
            <person name="Haider R."/>
            <person name="Moosa M.M."/>
            <person name="Elias S.M."/>
            <person name="Hasan A.M."/>
            <person name="Jahan S."/>
            <person name="Shafiuddin M."/>
            <person name="Mahmood N."/>
            <person name="Shommy N.S."/>
        </authorList>
    </citation>
    <scope>NUCLEOTIDE SEQUENCE [LARGE SCALE GENOMIC DNA]</scope>
    <source>
        <strain evidence="2">cv. O-4</strain>
    </source>
</reference>
<accession>A0A1R3IFB6</accession>
<evidence type="ECO:0000313" key="2">
    <source>
        <dbReference type="Proteomes" id="UP000187203"/>
    </source>
</evidence>
<protein>
    <submittedName>
        <fullName evidence="1">Pectinesterase/pectinesterase inhibitor 51 protein</fullName>
    </submittedName>
</protein>
<sequence length="106" mass="11756">MEYLTLVSRKFELIMMEMLQQPLLPPFRIKPYIFAGSRFGKLMLKGSCNSGLMGNKLHCACCAINWSTSTRATMASTIGTAASAQDNPKLLVRSCLEKVSQTDTNF</sequence>
<dbReference type="Proteomes" id="UP000187203">
    <property type="component" value="Unassembled WGS sequence"/>
</dbReference>
<proteinExistence type="predicted"/>
<evidence type="ECO:0000313" key="1">
    <source>
        <dbReference type="EMBL" id="OMO81257.1"/>
    </source>
</evidence>
<keyword evidence="2" id="KW-1185">Reference proteome</keyword>
<dbReference type="EMBL" id="AWUE01018327">
    <property type="protein sequence ID" value="OMO81257.1"/>
    <property type="molecule type" value="Genomic_DNA"/>
</dbReference>
<dbReference type="AlphaFoldDB" id="A0A1R3IFB6"/>